<feature type="coiled-coil region" evidence="5">
    <location>
        <begin position="272"/>
        <end position="306"/>
    </location>
</feature>
<dbReference type="GO" id="GO:0007034">
    <property type="term" value="P:vacuolar transport"/>
    <property type="evidence" value="ECO:0007669"/>
    <property type="project" value="UniProtKB-ARBA"/>
</dbReference>
<dbReference type="SMART" id="SM00397">
    <property type="entry name" value="t_SNARE"/>
    <property type="match status" value="1"/>
</dbReference>
<dbReference type="PROSITE" id="PS50192">
    <property type="entry name" value="T_SNARE"/>
    <property type="match status" value="1"/>
</dbReference>
<dbReference type="Gene3D" id="1.20.5.110">
    <property type="match status" value="1"/>
</dbReference>
<comment type="subcellular location">
    <subcellularLocation>
        <location evidence="1">Vacuole</location>
    </subcellularLocation>
</comment>
<evidence type="ECO:0000259" key="7">
    <source>
        <dbReference type="PROSITE" id="PS50192"/>
    </source>
</evidence>
<dbReference type="SUPFAM" id="SSF58038">
    <property type="entry name" value="SNARE fusion complex"/>
    <property type="match status" value="1"/>
</dbReference>
<evidence type="ECO:0000256" key="6">
    <source>
        <dbReference type="SAM" id="MobiDB-lite"/>
    </source>
</evidence>
<feature type="region of interest" description="Disordered" evidence="6">
    <location>
        <begin position="147"/>
        <end position="246"/>
    </location>
</feature>
<dbReference type="GO" id="GO:0016192">
    <property type="term" value="P:vesicle-mediated transport"/>
    <property type="evidence" value="ECO:0007669"/>
    <property type="project" value="UniProtKB-ARBA"/>
</dbReference>
<dbReference type="OrthoDB" id="428895at2759"/>
<dbReference type="GO" id="GO:0097576">
    <property type="term" value="P:vacuole fusion"/>
    <property type="evidence" value="ECO:0007669"/>
    <property type="project" value="UniProtKB-ARBA"/>
</dbReference>
<name>A0A5C3FCZ5_9BASI</name>
<protein>
    <recommendedName>
        <fullName evidence="11">Endosomal t-SNARE</fullName>
    </recommendedName>
</protein>
<dbReference type="FunFam" id="1.20.5.110:FF:000058">
    <property type="entry name" value="VAM7p Vacuolar SNARE protein"/>
    <property type="match status" value="1"/>
</dbReference>
<organism evidence="9 10">
    <name type="scientific">Pseudozyma flocculosa</name>
    <dbReference type="NCBI Taxonomy" id="84751"/>
    <lineage>
        <taxon>Eukaryota</taxon>
        <taxon>Fungi</taxon>
        <taxon>Dikarya</taxon>
        <taxon>Basidiomycota</taxon>
        <taxon>Ustilaginomycotina</taxon>
        <taxon>Ustilaginomycetes</taxon>
        <taxon>Ustilaginales</taxon>
        <taxon>Ustilaginaceae</taxon>
        <taxon>Pseudozyma</taxon>
    </lineage>
</organism>
<accession>A0A5C3FCZ5</accession>
<dbReference type="CDD" id="cd15858">
    <property type="entry name" value="SNARE_VAM7"/>
    <property type="match status" value="1"/>
</dbReference>
<keyword evidence="10" id="KW-1185">Reference proteome</keyword>
<dbReference type="SUPFAM" id="SSF64268">
    <property type="entry name" value="PX domain"/>
    <property type="match status" value="1"/>
</dbReference>
<dbReference type="Gene3D" id="3.30.1520.10">
    <property type="entry name" value="Phox-like domain"/>
    <property type="match status" value="1"/>
</dbReference>
<evidence type="ECO:0000259" key="8">
    <source>
        <dbReference type="PROSITE" id="PS50195"/>
    </source>
</evidence>
<keyword evidence="2" id="KW-0926">Vacuole</keyword>
<feature type="compositionally biased region" description="Low complexity" evidence="6">
    <location>
        <begin position="166"/>
        <end position="204"/>
    </location>
</feature>
<feature type="domain" description="PX" evidence="8">
    <location>
        <begin position="1"/>
        <end position="146"/>
    </location>
</feature>
<feature type="region of interest" description="Disordered" evidence="6">
    <location>
        <begin position="91"/>
        <end position="110"/>
    </location>
</feature>
<evidence type="ECO:0000256" key="4">
    <source>
        <dbReference type="ARBA" id="ARBA00054927"/>
    </source>
</evidence>
<evidence type="ECO:0000256" key="1">
    <source>
        <dbReference type="ARBA" id="ARBA00004116"/>
    </source>
</evidence>
<sequence length="315" mass="33646">MAPPPPPSSTASSRQQLQSITIPRYTSTLPIHYTVVLQLPVQTWSVQRRYSAFLTLHSQLTASVGAPPATLPGKQNAGSYFLQRIVGGGGGGGGSKMLHQQGGDADGELEERRKGLERYLFDVWSAGPRWRDSRAFKAFLEWPEELPLPAPPPSSSRQSTAATEGSTRNATSTTAAAAAAASSSAKVTSTLPGSLPASSSSSTSKDGGTAYRSLGAPTASSSAAAQDRANSSNAALYTSQQQEMDRQDEQLNGLTAILRRQRHLGETINTELQEQTELLRTLDDEVESAQNKMHAAEGKMEKVEGKRTKRLFGFA</sequence>
<gene>
    <name evidence="9" type="ORF">PSFLO_07509</name>
</gene>
<dbReference type="GO" id="GO:0000329">
    <property type="term" value="C:fungal-type vacuole membrane"/>
    <property type="evidence" value="ECO:0007669"/>
    <property type="project" value="UniProtKB-ARBA"/>
</dbReference>
<comment type="function">
    <text evidence="4">Essential for proper morphogenesis of the vacuole. May exist as structural reinforcement on the surface of the vacuolar membrane and be required for maintenance against rupture by osmotic pressure.</text>
</comment>
<dbReference type="InterPro" id="IPR000727">
    <property type="entry name" value="T_SNARE_dom"/>
</dbReference>
<evidence type="ECO:0000313" key="10">
    <source>
        <dbReference type="Proteomes" id="UP000323386"/>
    </source>
</evidence>
<dbReference type="AlphaFoldDB" id="A0A5C3FCZ5"/>
<feature type="compositionally biased region" description="Polar residues" evidence="6">
    <location>
        <begin position="218"/>
        <end position="242"/>
    </location>
</feature>
<dbReference type="Pfam" id="PF00787">
    <property type="entry name" value="PX"/>
    <property type="match status" value="1"/>
</dbReference>
<evidence type="ECO:0000256" key="5">
    <source>
        <dbReference type="SAM" id="Coils"/>
    </source>
</evidence>
<dbReference type="InterPro" id="IPR001683">
    <property type="entry name" value="PX_dom"/>
</dbReference>
<feature type="domain" description="T-SNARE coiled-coil homology" evidence="7">
    <location>
        <begin position="241"/>
        <end position="303"/>
    </location>
</feature>
<reference evidence="9 10" key="1">
    <citation type="submission" date="2018-03" db="EMBL/GenBank/DDBJ databases">
        <authorList>
            <person name="Guldener U."/>
        </authorList>
    </citation>
    <scope>NUCLEOTIDE SEQUENCE [LARGE SCALE GENOMIC DNA]</scope>
    <source>
        <strain evidence="9 10">DAOM196992</strain>
    </source>
</reference>
<evidence type="ECO:0000313" key="9">
    <source>
        <dbReference type="EMBL" id="SPO42026.1"/>
    </source>
</evidence>
<dbReference type="InterPro" id="IPR036871">
    <property type="entry name" value="PX_dom_sf"/>
</dbReference>
<keyword evidence="3 5" id="KW-0175">Coiled coil</keyword>
<dbReference type="GO" id="GO:0035091">
    <property type="term" value="F:phosphatidylinositol binding"/>
    <property type="evidence" value="ECO:0007669"/>
    <property type="project" value="InterPro"/>
</dbReference>
<evidence type="ECO:0000256" key="3">
    <source>
        <dbReference type="ARBA" id="ARBA00023054"/>
    </source>
</evidence>
<dbReference type="PROSITE" id="PS50195">
    <property type="entry name" value="PX"/>
    <property type="match status" value="1"/>
</dbReference>
<dbReference type="Proteomes" id="UP000323386">
    <property type="component" value="Unassembled WGS sequence"/>
</dbReference>
<dbReference type="EMBL" id="OOIP01000035">
    <property type="protein sequence ID" value="SPO42026.1"/>
    <property type="molecule type" value="Genomic_DNA"/>
</dbReference>
<evidence type="ECO:0008006" key="11">
    <source>
        <dbReference type="Google" id="ProtNLM"/>
    </source>
</evidence>
<evidence type="ECO:0000256" key="2">
    <source>
        <dbReference type="ARBA" id="ARBA00022554"/>
    </source>
</evidence>
<proteinExistence type="predicted"/>